<feature type="active site" description="Proton acceptor" evidence="10">
    <location>
        <position position="331"/>
    </location>
</feature>
<dbReference type="SUPFAM" id="SSF54826">
    <property type="entry name" value="Enolase N-terminal domain-like"/>
    <property type="match status" value="1"/>
</dbReference>
<comment type="similarity">
    <text evidence="4">Belongs to the methylaspartate ammonia-lyase family.</text>
</comment>
<dbReference type="NCBIfam" id="TIGR01502">
    <property type="entry name" value="B_methylAsp_ase"/>
    <property type="match status" value="1"/>
</dbReference>
<dbReference type="GO" id="GO:0050096">
    <property type="term" value="F:methylaspartate ammonia-lyase activity"/>
    <property type="evidence" value="ECO:0007669"/>
    <property type="project" value="UniProtKB-EC"/>
</dbReference>
<comment type="cofactor">
    <cofactor evidence="2 13">
        <name>Mg(2+)</name>
        <dbReference type="ChEBI" id="CHEBI:18420"/>
    </cofactor>
</comment>
<comment type="pathway">
    <text evidence="3">Amino-acid degradation; L-glutamate degradation via mesaconate pathway; acetate and pyruvate from L-glutamate: step 2/4.</text>
</comment>
<dbReference type="InterPro" id="IPR022665">
    <property type="entry name" value="MeAsp_NH4-lyase_N"/>
</dbReference>
<dbReference type="PANTHER" id="PTHR48073:SF2">
    <property type="entry name" value="O-SUCCINYLBENZOATE SYNTHASE"/>
    <property type="match status" value="1"/>
</dbReference>
<dbReference type="Proteomes" id="UP000728647">
    <property type="component" value="Unassembled WGS sequence"/>
</dbReference>
<dbReference type="EC" id="4.3.1.2" evidence="6"/>
<evidence type="ECO:0000256" key="7">
    <source>
        <dbReference type="ARBA" id="ARBA00022723"/>
    </source>
</evidence>
<accession>A0A8J8GPA9</accession>
<feature type="site" description="Transition state stabilizer" evidence="12">
    <location>
        <position position="194"/>
    </location>
</feature>
<evidence type="ECO:0000259" key="15">
    <source>
        <dbReference type="Pfam" id="PF07476"/>
    </source>
</evidence>
<evidence type="ECO:0000256" key="11">
    <source>
        <dbReference type="PIRSR" id="PIRSR017107-2"/>
    </source>
</evidence>
<evidence type="ECO:0000256" key="9">
    <source>
        <dbReference type="ARBA" id="ARBA00023239"/>
    </source>
</evidence>
<reference evidence="16" key="1">
    <citation type="submission" date="2020-06" db="EMBL/GenBank/DDBJ databases">
        <title>Haloterrigena sp. nov., an extremely halophilic archaeon isolated from a saline sediment.</title>
        <authorList>
            <person name="Liu B.-B."/>
        </authorList>
    </citation>
    <scope>NUCLEOTIDE SEQUENCE</scope>
    <source>
        <strain evidence="16">SYSU A121-1</strain>
    </source>
</reference>
<dbReference type="Pfam" id="PF05034">
    <property type="entry name" value="MAAL_N"/>
    <property type="match status" value="1"/>
</dbReference>
<evidence type="ECO:0000313" key="17">
    <source>
        <dbReference type="Proteomes" id="UP000728647"/>
    </source>
</evidence>
<dbReference type="SFLD" id="SFLDG00151">
    <property type="entry name" value="methylaspartate_ammonia-lyase"/>
    <property type="match status" value="1"/>
</dbReference>
<dbReference type="SFLD" id="SFLDF00007">
    <property type="entry name" value="methylaspartate_ammonia-lyase"/>
    <property type="match status" value="1"/>
</dbReference>
<name>A0A8J8GPA9_9EURY</name>
<feature type="binding site" evidence="13">
    <location>
        <position position="307"/>
    </location>
    <ligand>
        <name>Mg(2+)</name>
        <dbReference type="ChEBI" id="CHEBI:18420"/>
    </ligand>
</feature>
<evidence type="ECO:0000256" key="2">
    <source>
        <dbReference type="ARBA" id="ARBA00001946"/>
    </source>
</evidence>
<dbReference type="GO" id="GO:0046872">
    <property type="term" value="F:metal ion binding"/>
    <property type="evidence" value="ECO:0007669"/>
    <property type="project" value="UniProtKB-KW"/>
</dbReference>
<evidence type="ECO:0000256" key="10">
    <source>
        <dbReference type="PIRSR" id="PIRSR017107-1"/>
    </source>
</evidence>
<evidence type="ECO:0000259" key="14">
    <source>
        <dbReference type="Pfam" id="PF05034"/>
    </source>
</evidence>
<feature type="binding site" evidence="11">
    <location>
        <position position="172"/>
    </location>
    <ligand>
        <name>(2S,3S)-3-methyl-L-aspartate</name>
        <dbReference type="ChEBI" id="CHEBI:58724"/>
    </ligand>
</feature>
<feature type="domain" description="Methylaspartate ammonia-lyase N-terminal" evidence="14">
    <location>
        <begin position="3"/>
        <end position="158"/>
    </location>
</feature>
<dbReference type="SUPFAM" id="SSF51604">
    <property type="entry name" value="Enolase C-terminal domain-like"/>
    <property type="match status" value="1"/>
</dbReference>
<comment type="caution">
    <text evidence="16">The sequence shown here is derived from an EMBL/GenBank/DDBJ whole genome shotgun (WGS) entry which is preliminary data.</text>
</comment>
<feature type="binding site" evidence="13">
    <location>
        <position position="273"/>
    </location>
    <ligand>
        <name>Mg(2+)</name>
        <dbReference type="ChEBI" id="CHEBI:18420"/>
    </ligand>
</feature>
<dbReference type="SFLD" id="SFLDS00001">
    <property type="entry name" value="Enolase"/>
    <property type="match status" value="1"/>
</dbReference>
<dbReference type="Gene3D" id="3.30.390.10">
    <property type="entry name" value="Enolase-like, N-terminal domain"/>
    <property type="match status" value="1"/>
</dbReference>
<evidence type="ECO:0000256" key="6">
    <source>
        <dbReference type="ARBA" id="ARBA00012993"/>
    </source>
</evidence>
<evidence type="ECO:0000256" key="13">
    <source>
        <dbReference type="PIRSR" id="PIRSR017107-4"/>
    </source>
</evidence>
<dbReference type="OrthoDB" id="190607at2157"/>
<keyword evidence="8 13" id="KW-0460">Magnesium</keyword>
<evidence type="ECO:0000313" key="16">
    <source>
        <dbReference type="EMBL" id="NUB93466.1"/>
    </source>
</evidence>
<sequence>MTKIADVTAVPTAGGFYFDDKEAIVTNAERDGFLYNGESITPGFEKVRQPAEAVSVVIELEGGRTAFGDCTAVQYSGFGGRDGFFAAEEHIGDIEEIISEALVGRDASEFLANVEVLSDVADSAEIHTAVRYGVSQALLNAAGTASMKTMTEVIDDEYRIDCTPRPVPLYCQSGNDRRQNAEKMILKEVPILPHGLFNSVEQIGPEGERLLEYLEWLSDRVTEIGSPEYNPTFHVDIYGTVGEIFDPPYDRTEVLDYFAALENAASPYSLQVESPIESGSRDEQVHVLGTLRDALAERSIPVDITADEFCNTYDDVTTFVDAGSVDVVQIKTPDLGEVTNSIDAVRYCEGTDTRAYLGGSCAETDISARVCAQIALATQPAQLLAKPGMGVDEGYQIMANEMARISQQISS</sequence>
<comment type="catalytic activity">
    <reaction evidence="1">
        <text>(2S,3S)-3-methyl-L-aspartate = mesaconate + NH4(+)</text>
        <dbReference type="Rhea" id="RHEA:12829"/>
        <dbReference type="ChEBI" id="CHEBI:28938"/>
        <dbReference type="ChEBI" id="CHEBI:36986"/>
        <dbReference type="ChEBI" id="CHEBI:58724"/>
        <dbReference type="EC" id="4.3.1.2"/>
    </reaction>
</comment>
<dbReference type="Gene3D" id="3.20.20.120">
    <property type="entry name" value="Enolase-like C-terminal domain"/>
    <property type="match status" value="1"/>
</dbReference>
<evidence type="ECO:0000256" key="3">
    <source>
        <dbReference type="ARBA" id="ARBA00004675"/>
    </source>
</evidence>
<dbReference type="PIRSF" id="PIRSF017107">
    <property type="entry name" value="MAL"/>
    <property type="match status" value="1"/>
</dbReference>
<dbReference type="InterPro" id="IPR006395">
    <property type="entry name" value="Me_Asp_am_lyase"/>
</dbReference>
<organism evidence="16 17">
    <name type="scientific">Haloterrigena gelatinilytica</name>
    <dbReference type="NCBI Taxonomy" id="2741724"/>
    <lineage>
        <taxon>Archaea</taxon>
        <taxon>Methanobacteriati</taxon>
        <taxon>Methanobacteriota</taxon>
        <taxon>Stenosarchaea group</taxon>
        <taxon>Halobacteria</taxon>
        <taxon>Halobacteriales</taxon>
        <taxon>Natrialbaceae</taxon>
        <taxon>Haloterrigena</taxon>
    </lineage>
</organism>
<dbReference type="UniPathway" id="UPA00561">
    <property type="reaction ID" value="UER00618"/>
</dbReference>
<keyword evidence="9 16" id="KW-0456">Lyase</keyword>
<protein>
    <recommendedName>
        <fullName evidence="6">methylaspartate ammonia-lyase</fullName>
        <ecNumber evidence="6">4.3.1.2</ecNumber>
    </recommendedName>
</protein>
<dbReference type="GO" id="GO:0019553">
    <property type="term" value="P:L-glutamate catabolic process via L-citramalate"/>
    <property type="evidence" value="ECO:0007669"/>
    <property type="project" value="UniProtKB-UniPathway"/>
</dbReference>
<proteinExistence type="inferred from homology"/>
<dbReference type="EMBL" id="JABURA010000002">
    <property type="protein sequence ID" value="NUB93466.1"/>
    <property type="molecule type" value="Genomic_DNA"/>
</dbReference>
<dbReference type="CDD" id="cd03314">
    <property type="entry name" value="MAL"/>
    <property type="match status" value="1"/>
</dbReference>
<feature type="binding site" evidence="13">
    <location>
        <position position="236"/>
    </location>
    <ligand>
        <name>Mg(2+)</name>
        <dbReference type="ChEBI" id="CHEBI:18420"/>
    </ligand>
</feature>
<keyword evidence="7 13" id="KW-0479">Metal-binding</keyword>
<dbReference type="InterPro" id="IPR029017">
    <property type="entry name" value="Enolase-like_N"/>
</dbReference>
<gene>
    <name evidence="16" type="ORF">HT576_20930</name>
</gene>
<evidence type="ECO:0000256" key="12">
    <source>
        <dbReference type="PIRSR" id="PIRSR017107-3"/>
    </source>
</evidence>
<evidence type="ECO:0000256" key="5">
    <source>
        <dbReference type="ARBA" id="ARBA00011738"/>
    </source>
</evidence>
<feature type="domain" description="Methylaspartate ammonia-lyase C-terminal" evidence="15">
    <location>
        <begin position="162"/>
        <end position="407"/>
    </location>
</feature>
<dbReference type="InterPro" id="IPR022662">
    <property type="entry name" value="MeAsp_NH4-lyase_C"/>
</dbReference>
<dbReference type="InterPro" id="IPR036849">
    <property type="entry name" value="Enolase-like_C_sf"/>
</dbReference>
<feature type="binding site" evidence="11">
    <location>
        <position position="329"/>
    </location>
    <ligand>
        <name>(2S,3S)-3-methyl-L-aspartate</name>
        <dbReference type="ChEBI" id="CHEBI:58724"/>
    </ligand>
</feature>
<dbReference type="AlphaFoldDB" id="A0A8J8GPA9"/>
<dbReference type="PANTHER" id="PTHR48073">
    <property type="entry name" value="O-SUCCINYLBENZOATE SYNTHASE-RELATED"/>
    <property type="match status" value="1"/>
</dbReference>
<dbReference type="Pfam" id="PF07476">
    <property type="entry name" value="MAAL_C"/>
    <property type="match status" value="1"/>
</dbReference>
<evidence type="ECO:0000256" key="4">
    <source>
        <dbReference type="ARBA" id="ARBA00009954"/>
    </source>
</evidence>
<dbReference type="RefSeq" id="WP_174703126.1">
    <property type="nucleotide sequence ID" value="NZ_JABURA010000002.1"/>
</dbReference>
<comment type="subunit">
    <text evidence="5">Homodimer.</text>
</comment>
<evidence type="ECO:0000256" key="8">
    <source>
        <dbReference type="ARBA" id="ARBA00022842"/>
    </source>
</evidence>
<evidence type="ECO:0000256" key="1">
    <source>
        <dbReference type="ARBA" id="ARBA00000789"/>
    </source>
</evidence>